<sequence>MIVLDNQDPQDAKSSLAPVAGPTVRRPDRVFGGSTPSLVLPDYETSQAIELEALHLLRSPSSSASSIHRYKRASVRQWIPSRFWRIMFYVMILYVVLTLAIGVPLLVLKVFKRSAQNAMQISPLALSWLDDEPHDSPLYLENGVLVHSENATCDHWTLVDAPVSGNLSLTAAKYSLPATGSISMRLTTLYSNSLPELTAGGSLNVAFNSNPRQTQALFNVSLHTSSRSVRENVHVCFQQVGADRGVVIYIPTNLTIGDTLSIDIQLLLPRPSAGLKVTKLATYLPGIEQIFWRMDSYRFTQMNIEGAQASISFKSLMAQNMVVKNSLSPIIGTFNITRSLHLDNVGGAVNTNISMVHDSSNDSPTFVSIDSGNGDIRAKLLLSSPLKRSVLSNPQPNFTAYVKTFDAPINIDIDYDSSTPVAPLNMAVQNNLGASNITVDARYEGTFDMQTKLSQATVIEEQVDSWYDPAGLHRDFRYEYDHKSSNRIFGWVGWGSRLKPRTPGQSNLAASSSMSPDLVARDENISTQLREEADTLPEIILTERQLCDLELIINGGFSPVEGFMTQKDYDSVIDTLRLADGTLFPMPITLDVTKEDIDRLSINPGARLALRDPRDDEALAIITVEDVYKPDQVKEAIQIFGADDPAHPAVSYLRQRVKEYYVGGRLQAIQSPTHFDYVALRYTPSELRAHFKKLAWRKVVAFQTRNPMHRAHRELTVRAARQRQANVLIHPVVGLTKPGDVDHYTRVRVYEAIMAKYPNGMGHLALLPLAMRMAGPREAVWHAIIRKNYGATHFIVGRDHAGPGKNSQGKDFYGPYDAQDLVTRYQSELGIEMVPFQQMTYLPSSDEYQPIDEVPKGVQTLDISGTELRRRLKTGSAIPDWFSYDAVVRTLRESYPPRSKQGFVLFLTGLHNSGKDKLAKALQVTLNEQGGRSVSLLQGDTVSHDLSPELGLTAEDRHQHIQRIAFVAGELTRAGAAVIAAPVAPLEHSREAARQTIVHSGGAGGNFFLVHVATPLEYCEKTDRKGLYAQARRGEIKGFVGVDEEYETPSRPDLVVDVTKQSVPEIVHTTLTSPPHSLLSRIFQIAMAPFTHLIFLAIAFGGFTPVLAKPVSTDDALVERDDGSLELCRTINCAAGDSSPPTESFSICCSGGHTTASNPSSDSGSTTGDTHSGPNSPSGSTANSSPDLIVTTGHLSDTMTDGSIGEGSGSPLTQITATYDPDQPEPAGVGLQFGGAQLLAVGPQNPSEGAAGERVDIDEPQGLNLSGPTQAAPSGPSSGDPPTSGSNGGNTGNGSDGGSGNTGGSSTSGPSNGNQGNGSGGANGDTGNTGGPSTSGANGGNQGTGSGGPAAGAGNAGNSSNSPSSGAGSANAGTAADNQGNGNQGTNGNGSGSGTGSGAGSGQQGSNANGSGGSAASGQGSNPGSSPANGGSELAHILPIPSNSGDEHFDFFRLPHPRTGLPSLFLPYAARVGTSSLLEVQAVEPPNPRSWFIDQEVLSDGRLIMMTPIDPTFLLLWVLKAALPEGTYVGPLRPADDIYEEAIAKLTQSTSNESASASASAVSAEDLTRFVELDCTKRAMSRVCEVKEISEELTVYRYSQAKTIEFLRQKVATVLSSGEFEHNKTIIRGLAKNGLMEDGNENLLQEGRIQASCDLVGQYISPELKATLLATYELSALEKHVKTLQDTALAAAAADANSGDKNKKSTKAAAEDKKRKSAKGSTGVEKLKKANTKGMSKISSFFAKS</sequence>
<evidence type="ECO:0000313" key="1">
    <source>
        <dbReference type="EMBL" id="KAG9220717.1"/>
    </source>
</evidence>
<reference evidence="1 2" key="1">
    <citation type="journal article" date="2021" name="Appl. Environ. Microbiol.">
        <title>Genetic linkage and physical mapping for an oyster mushroom Pleurotus cornucopiae and QTL analysis for the trait cap color.</title>
        <authorList>
            <person name="Zhang Y."/>
            <person name="Gao W."/>
            <person name="Sonnenberg A."/>
            <person name="Chen Q."/>
            <person name="Zhang J."/>
            <person name="Huang C."/>
        </authorList>
    </citation>
    <scope>NUCLEOTIDE SEQUENCE [LARGE SCALE GENOMIC DNA]</scope>
    <source>
        <strain evidence="1">CCMSSC00406</strain>
    </source>
</reference>
<keyword evidence="2" id="KW-1185">Reference proteome</keyword>
<protein>
    <submittedName>
        <fullName evidence="1">Uncharacterized protein</fullName>
    </submittedName>
</protein>
<gene>
    <name evidence="1" type="ORF">CCMSSC00406_0003816</name>
</gene>
<evidence type="ECO:0000313" key="2">
    <source>
        <dbReference type="Proteomes" id="UP000824881"/>
    </source>
</evidence>
<accession>A0ACB7IR27</accession>
<dbReference type="Proteomes" id="UP000824881">
    <property type="component" value="Unassembled WGS sequence"/>
</dbReference>
<name>A0ACB7IR27_PLECO</name>
<dbReference type="EMBL" id="WQMT02000007">
    <property type="protein sequence ID" value="KAG9220717.1"/>
    <property type="molecule type" value="Genomic_DNA"/>
</dbReference>
<organism evidence="1 2">
    <name type="scientific">Pleurotus cornucopiae</name>
    <name type="common">Cornucopia mushroom</name>
    <dbReference type="NCBI Taxonomy" id="5321"/>
    <lineage>
        <taxon>Eukaryota</taxon>
        <taxon>Fungi</taxon>
        <taxon>Dikarya</taxon>
        <taxon>Basidiomycota</taxon>
        <taxon>Agaricomycotina</taxon>
        <taxon>Agaricomycetes</taxon>
        <taxon>Agaricomycetidae</taxon>
        <taxon>Agaricales</taxon>
        <taxon>Pleurotineae</taxon>
        <taxon>Pleurotaceae</taxon>
        <taxon>Pleurotus</taxon>
    </lineage>
</organism>
<proteinExistence type="predicted"/>
<comment type="caution">
    <text evidence="1">The sequence shown here is derived from an EMBL/GenBank/DDBJ whole genome shotgun (WGS) entry which is preliminary data.</text>
</comment>